<comment type="caution">
    <text evidence="1">The sequence shown here is derived from an EMBL/GenBank/DDBJ whole genome shotgun (WGS) entry which is preliminary data.</text>
</comment>
<dbReference type="AlphaFoldDB" id="A0A2M7B5K9"/>
<evidence type="ECO:0000313" key="1">
    <source>
        <dbReference type="EMBL" id="PIU98370.1"/>
    </source>
</evidence>
<evidence type="ECO:0000313" key="2">
    <source>
        <dbReference type="Proteomes" id="UP000228949"/>
    </source>
</evidence>
<sequence length="136" mass="15707">MEQNQFRQYAQNQFRQYAQIHIDITKKSFGIDLGFDEKSILKLDDLIQEAWPDQPPTQIDNVILLFGSFLGEAIKQTLGGEWVQTEQGWGIKIGDATLMVFTKIKKRLLNGIEGSISYYYQITKGMLKNNFKDIIK</sequence>
<proteinExistence type="predicted"/>
<reference evidence="2" key="1">
    <citation type="submission" date="2017-09" db="EMBL/GenBank/DDBJ databases">
        <title>Depth-based differentiation of microbial function through sediment-hosted aquifers and enrichment of novel symbionts in the deep terrestrial subsurface.</title>
        <authorList>
            <person name="Probst A.J."/>
            <person name="Ladd B."/>
            <person name="Jarett J.K."/>
            <person name="Geller-Mcgrath D.E."/>
            <person name="Sieber C.M.K."/>
            <person name="Emerson J.B."/>
            <person name="Anantharaman K."/>
            <person name="Thomas B.C."/>
            <person name="Malmstrom R."/>
            <person name="Stieglmeier M."/>
            <person name="Klingl A."/>
            <person name="Woyke T."/>
            <person name="Ryan C.M."/>
            <person name="Banfield J.F."/>
        </authorList>
    </citation>
    <scope>NUCLEOTIDE SEQUENCE [LARGE SCALE GENOMIC DNA]</scope>
</reference>
<evidence type="ECO:0008006" key="3">
    <source>
        <dbReference type="Google" id="ProtNLM"/>
    </source>
</evidence>
<accession>A0A2M7B5K9</accession>
<dbReference type="Proteomes" id="UP000228949">
    <property type="component" value="Unassembled WGS sequence"/>
</dbReference>
<dbReference type="EMBL" id="PEVJ01000042">
    <property type="protein sequence ID" value="PIU98370.1"/>
    <property type="molecule type" value="Genomic_DNA"/>
</dbReference>
<organism evidence="1 2">
    <name type="scientific">Candidatus Wolfebacteria bacterium CG03_land_8_20_14_0_80_40_12</name>
    <dbReference type="NCBI Taxonomy" id="1975069"/>
    <lineage>
        <taxon>Bacteria</taxon>
        <taxon>Candidatus Wolfeibacteriota</taxon>
    </lineage>
</organism>
<name>A0A2M7B5K9_9BACT</name>
<gene>
    <name evidence="1" type="ORF">COS61_01745</name>
</gene>
<protein>
    <recommendedName>
        <fullName evidence="3">DUF3806 domain-containing protein</fullName>
    </recommendedName>
</protein>